<gene>
    <name evidence="14" type="primary">nudt17</name>
</gene>
<dbReference type="FunFam" id="3.90.79.10:FF:000033">
    <property type="entry name" value="nucleoside diphosphate-linked moiety X motif 17 isoform X1"/>
    <property type="match status" value="1"/>
</dbReference>
<dbReference type="AlphaFoldDB" id="A0A6I8RLY6"/>
<dbReference type="GeneTree" id="ENSGT00390000002799"/>
<dbReference type="EC" id="3.6.1.62" evidence="8"/>
<dbReference type="Gene3D" id="3.90.79.10">
    <property type="entry name" value="Nucleoside Triphosphate Pyrophosphohydrolase"/>
    <property type="match status" value="1"/>
</dbReference>
<evidence type="ECO:0000259" key="13">
    <source>
        <dbReference type="PROSITE" id="PS51462"/>
    </source>
</evidence>
<dbReference type="GO" id="GO:0140933">
    <property type="term" value="F:5'-(N(7)-methylguanosine 5'-triphospho)-[mRNA] hydrolase activity"/>
    <property type="evidence" value="ECO:0007669"/>
    <property type="project" value="UniProtKB-EC"/>
</dbReference>
<dbReference type="InterPro" id="IPR015797">
    <property type="entry name" value="NUDIX_hydrolase-like_dom_sf"/>
</dbReference>
<evidence type="ECO:0000256" key="4">
    <source>
        <dbReference type="ARBA" id="ARBA00022723"/>
    </source>
</evidence>
<dbReference type="SUPFAM" id="SSF55811">
    <property type="entry name" value="Nudix"/>
    <property type="match status" value="1"/>
</dbReference>
<evidence type="ECO:0000256" key="10">
    <source>
        <dbReference type="ARBA" id="ARBA00093415"/>
    </source>
</evidence>
<dbReference type="PANTHER" id="PTHR42904">
    <property type="entry name" value="NUDIX HYDROLASE, NUDC SUBFAMILY"/>
    <property type="match status" value="1"/>
</dbReference>
<comment type="cofactor">
    <cofactor evidence="1">
        <name>Mn(2+)</name>
        <dbReference type="ChEBI" id="CHEBI:29035"/>
    </cofactor>
</comment>
<name>A0A6I8RLY6_XENTR</name>
<comment type="function">
    <text evidence="10">Acts as a decapping enzyme capable of hydrolyzing monomethylated capped RNAs (in vitro). Hydrolyzes monomethylated capped RNA after alpha and beta phosphates to form N(7)-methyl-GDP. Shows low activity towards unmethylated capped RNA.</text>
</comment>
<dbReference type="Ensembl" id="ENSXETT00000068807">
    <property type="protein sequence ID" value="ENSXETP00000082458"/>
    <property type="gene ID" value="ENSXETG00000018681"/>
</dbReference>
<comment type="catalytic activity">
    <reaction evidence="9">
        <text>a 5'-end (N(7)-methyl 5'-triphosphoguanosine)-ribonucleoside in mRNA + H2O = N(7)-methyl-GDP + a 5'-end phospho-ribonucleoside in mRNA + 2 H(+)</text>
        <dbReference type="Rhea" id="RHEA:67484"/>
        <dbReference type="Rhea" id="RHEA-COMP:15692"/>
        <dbReference type="Rhea" id="RHEA-COMP:17167"/>
        <dbReference type="ChEBI" id="CHEBI:15377"/>
        <dbReference type="ChEBI" id="CHEBI:15378"/>
        <dbReference type="ChEBI" id="CHEBI:63714"/>
        <dbReference type="ChEBI" id="CHEBI:138282"/>
        <dbReference type="ChEBI" id="CHEBI:156461"/>
        <dbReference type="EC" id="3.6.1.62"/>
    </reaction>
</comment>
<evidence type="ECO:0000256" key="12">
    <source>
        <dbReference type="ARBA" id="ARBA00093663"/>
    </source>
</evidence>
<dbReference type="GO" id="GO:0046872">
    <property type="term" value="F:metal ion binding"/>
    <property type="evidence" value="ECO:0007669"/>
    <property type="project" value="UniProtKB-KW"/>
</dbReference>
<protein>
    <recommendedName>
        <fullName evidence="11">m7GpppN-mRNA hydrolase NUDT17</fullName>
        <ecNumber evidence="8">3.6.1.62</ecNumber>
    </recommendedName>
    <alternativeName>
        <fullName evidence="12">Nucleoside diphosphate-linked moiety X motif 17</fullName>
    </alternativeName>
</protein>
<evidence type="ECO:0000256" key="6">
    <source>
        <dbReference type="ARBA" id="ARBA00022842"/>
    </source>
</evidence>
<dbReference type="PANTHER" id="PTHR42904:SF1">
    <property type="entry name" value="NUCLEOSIDE DIPHOSPHATE-LINKED MOIETY X MOTIF 17"/>
    <property type="match status" value="1"/>
</dbReference>
<reference evidence="14" key="1">
    <citation type="journal article" date="2010" name="Science">
        <title>The genome of the Western clawed frog Xenopus tropicalis.</title>
        <authorList>
            <person name="Hellsten U."/>
            <person name="Harland R.M."/>
            <person name="Gilchrist M.J."/>
            <person name="Hendrix D."/>
            <person name="Jurka J."/>
            <person name="Kapitonov V."/>
            <person name="Ovcharenko I."/>
            <person name="Putnam N.H."/>
            <person name="Shu S."/>
            <person name="Taher L."/>
            <person name="Blitz I.L."/>
            <person name="Blumberg B."/>
            <person name="Dichmann D.S."/>
            <person name="Dubchak I."/>
            <person name="Amaya E."/>
            <person name="Detter J.C."/>
            <person name="Fletcher R."/>
            <person name="Gerhard D.S."/>
            <person name="Goodstein D."/>
            <person name="Graves T."/>
            <person name="Grigoriev I.V."/>
            <person name="Grimwood J."/>
            <person name="Kawashima T."/>
            <person name="Lindquist E."/>
            <person name="Lucas S.M."/>
            <person name="Mead P.E."/>
            <person name="Mitros T."/>
            <person name="Ogino H."/>
            <person name="Ohta Y."/>
            <person name="Poliakov A.V."/>
            <person name="Pollet N."/>
            <person name="Robert J."/>
            <person name="Salamov A."/>
            <person name="Sater A.K."/>
            <person name="Schmutz J."/>
            <person name="Terry A."/>
            <person name="Vize P.D."/>
            <person name="Warren W.C."/>
            <person name="Wells D."/>
            <person name="Wills A."/>
            <person name="Wilson R.K."/>
            <person name="Zimmerman L.B."/>
            <person name="Zorn A.M."/>
            <person name="Grainger R."/>
            <person name="Grammer T."/>
            <person name="Khokha M.K."/>
            <person name="Richardson P.M."/>
            <person name="Rokhsar D.S."/>
        </authorList>
    </citation>
    <scope>NUCLEOTIDE SEQUENCE [LARGE SCALE GENOMIC DNA]</scope>
    <source>
        <strain evidence="14">Nigerian</strain>
    </source>
</reference>
<dbReference type="InterPro" id="IPR050241">
    <property type="entry name" value="NAD-cap_RNA_hydrolase_NudC"/>
</dbReference>
<evidence type="ECO:0000256" key="3">
    <source>
        <dbReference type="ARBA" id="ARBA00005582"/>
    </source>
</evidence>
<dbReference type="CDD" id="cd04694">
    <property type="entry name" value="NUDIX_Nudt17"/>
    <property type="match status" value="1"/>
</dbReference>
<dbReference type="PRINTS" id="PR00502">
    <property type="entry name" value="NUDIXFAMILY"/>
</dbReference>
<comment type="cofactor">
    <cofactor evidence="2">
        <name>Mg(2+)</name>
        <dbReference type="ChEBI" id="CHEBI:18420"/>
    </cofactor>
</comment>
<dbReference type="InterPro" id="IPR000086">
    <property type="entry name" value="NUDIX_hydrolase_dom"/>
</dbReference>
<dbReference type="PROSITE" id="PS51462">
    <property type="entry name" value="NUDIX"/>
    <property type="match status" value="1"/>
</dbReference>
<keyword evidence="4" id="KW-0479">Metal-binding</keyword>
<dbReference type="Bgee" id="ENSXETG00000018681">
    <property type="expression patterns" value="Expressed in testis and 12 other cell types or tissues"/>
</dbReference>
<keyword evidence="7" id="KW-0464">Manganese</keyword>
<evidence type="ECO:0000256" key="11">
    <source>
        <dbReference type="ARBA" id="ARBA00093621"/>
    </source>
</evidence>
<comment type="similarity">
    <text evidence="3">Belongs to the Nudix hydrolase family.</text>
</comment>
<sequence length="316" mass="34835">MPLRSRRSRLTCPIYMESAKRVLVCLTKENSLLQCAKFVQGITGQYSANNGDKALIHCGLDRNQFVISDRQFPSSAPVQLQRPSFCPIKNLSPTQAAALPGEIRNRGVDVGVAVLVQSVNKKVLLTRRSKSLNIFPNVWVPPGGHVEPGEQLLEAGLRELREETGLRLQGVPWCMLGLWESAFPPLLSQGLPSRHHIVTYLLVQSNQTHQQLQERLCPDEREVSACVWLDTEIAKCIVAAEDDAKDSGKPQGPAPATIRVSELINGSLSQSDRSMATFLSTAPKEGEAVERISTGTKYALSLWLETLPKAPSREHE</sequence>
<evidence type="ECO:0000256" key="1">
    <source>
        <dbReference type="ARBA" id="ARBA00001936"/>
    </source>
</evidence>
<evidence type="ECO:0000313" key="14">
    <source>
        <dbReference type="Ensembl" id="ENSXETP00000082458"/>
    </source>
</evidence>
<dbReference type="InterPro" id="IPR033716">
    <property type="entry name" value="Nudt17_dom"/>
</dbReference>
<dbReference type="InterPro" id="IPR020476">
    <property type="entry name" value="Nudix_hydrolase"/>
</dbReference>
<dbReference type="Pfam" id="PF00293">
    <property type="entry name" value="NUDIX"/>
    <property type="match status" value="1"/>
</dbReference>
<evidence type="ECO:0000256" key="9">
    <source>
        <dbReference type="ARBA" id="ARBA00093205"/>
    </source>
</evidence>
<evidence type="ECO:0000256" key="5">
    <source>
        <dbReference type="ARBA" id="ARBA00022801"/>
    </source>
</evidence>
<organism evidence="14">
    <name type="scientific">Xenopus tropicalis</name>
    <name type="common">Western clawed frog</name>
    <name type="synonym">Silurana tropicalis</name>
    <dbReference type="NCBI Taxonomy" id="8364"/>
    <lineage>
        <taxon>Eukaryota</taxon>
        <taxon>Metazoa</taxon>
        <taxon>Chordata</taxon>
        <taxon>Craniata</taxon>
        <taxon>Vertebrata</taxon>
        <taxon>Euteleostomi</taxon>
        <taxon>Amphibia</taxon>
        <taxon>Batrachia</taxon>
        <taxon>Anura</taxon>
        <taxon>Pipoidea</taxon>
        <taxon>Pipidae</taxon>
        <taxon>Xenopodinae</taxon>
        <taxon>Xenopus</taxon>
        <taxon>Silurana</taxon>
    </lineage>
</organism>
<evidence type="ECO:0000256" key="2">
    <source>
        <dbReference type="ARBA" id="ARBA00001946"/>
    </source>
</evidence>
<keyword evidence="6" id="KW-0460">Magnesium</keyword>
<evidence type="ECO:0000256" key="7">
    <source>
        <dbReference type="ARBA" id="ARBA00023211"/>
    </source>
</evidence>
<dbReference type="Xenbase" id="XB-GENE-979158">
    <property type="gene designation" value="nudt17"/>
</dbReference>
<evidence type="ECO:0000256" key="8">
    <source>
        <dbReference type="ARBA" id="ARBA00026102"/>
    </source>
</evidence>
<accession>A0A6I8RLY6</accession>
<keyword evidence="5" id="KW-0378">Hydrolase</keyword>
<reference evidence="14" key="2">
    <citation type="submission" date="2020-05" db="UniProtKB">
        <authorList>
            <consortium name="Ensembl"/>
        </authorList>
    </citation>
    <scope>IDENTIFICATION</scope>
</reference>
<feature type="domain" description="Nudix hydrolase" evidence="13">
    <location>
        <begin position="105"/>
        <end position="251"/>
    </location>
</feature>
<proteinExistence type="inferred from homology"/>